<feature type="signal peptide" evidence="2">
    <location>
        <begin position="1"/>
        <end position="23"/>
    </location>
</feature>
<gene>
    <name evidence="3" type="ORF">GCM10022246_08350</name>
</gene>
<proteinExistence type="predicted"/>
<keyword evidence="2" id="KW-0732">Signal</keyword>
<evidence type="ECO:0000313" key="4">
    <source>
        <dbReference type="Proteomes" id="UP001501081"/>
    </source>
</evidence>
<reference evidence="4" key="1">
    <citation type="journal article" date="2019" name="Int. J. Syst. Evol. Microbiol.">
        <title>The Global Catalogue of Microorganisms (GCM) 10K type strain sequencing project: providing services to taxonomists for standard genome sequencing and annotation.</title>
        <authorList>
            <consortium name="The Broad Institute Genomics Platform"/>
            <consortium name="The Broad Institute Genome Sequencing Center for Infectious Disease"/>
            <person name="Wu L."/>
            <person name="Ma J."/>
        </authorList>
    </citation>
    <scope>NUCLEOTIDE SEQUENCE [LARGE SCALE GENOMIC DNA]</scope>
    <source>
        <strain evidence="4">JCM 17338</strain>
    </source>
</reference>
<dbReference type="PROSITE" id="PS51257">
    <property type="entry name" value="PROKAR_LIPOPROTEIN"/>
    <property type="match status" value="1"/>
</dbReference>
<comment type="caution">
    <text evidence="3">The sequence shown here is derived from an EMBL/GenBank/DDBJ whole genome shotgun (WGS) entry which is preliminary data.</text>
</comment>
<evidence type="ECO:0000256" key="2">
    <source>
        <dbReference type="SAM" id="SignalP"/>
    </source>
</evidence>
<protein>
    <recommendedName>
        <fullName evidence="5">Lipoprotein</fullName>
    </recommendedName>
</protein>
<name>A0ABP7NZZ2_9SPHI</name>
<accession>A0ABP7NZZ2</accession>
<dbReference type="EMBL" id="BAABAK010000003">
    <property type="protein sequence ID" value="GAA3956763.1"/>
    <property type="molecule type" value="Genomic_DNA"/>
</dbReference>
<evidence type="ECO:0008006" key="5">
    <source>
        <dbReference type="Google" id="ProtNLM"/>
    </source>
</evidence>
<feature type="region of interest" description="Disordered" evidence="1">
    <location>
        <begin position="23"/>
        <end position="64"/>
    </location>
</feature>
<dbReference type="RefSeq" id="WP_344765212.1">
    <property type="nucleotide sequence ID" value="NZ_BAABAK010000003.1"/>
</dbReference>
<feature type="compositionally biased region" description="Polar residues" evidence="1">
    <location>
        <begin position="30"/>
        <end position="45"/>
    </location>
</feature>
<feature type="compositionally biased region" description="Polar residues" evidence="1">
    <location>
        <begin position="53"/>
        <end position="64"/>
    </location>
</feature>
<feature type="chain" id="PRO_5046419565" description="Lipoprotein" evidence="2">
    <location>
        <begin position="24"/>
        <end position="64"/>
    </location>
</feature>
<keyword evidence="4" id="KW-1185">Reference proteome</keyword>
<evidence type="ECO:0000256" key="1">
    <source>
        <dbReference type="SAM" id="MobiDB-lite"/>
    </source>
</evidence>
<organism evidence="3 4">
    <name type="scientific">Pedobacter ginsengiterrae</name>
    <dbReference type="NCBI Taxonomy" id="871696"/>
    <lineage>
        <taxon>Bacteria</taxon>
        <taxon>Pseudomonadati</taxon>
        <taxon>Bacteroidota</taxon>
        <taxon>Sphingobacteriia</taxon>
        <taxon>Sphingobacteriales</taxon>
        <taxon>Sphingobacteriaceae</taxon>
        <taxon>Pedobacter</taxon>
    </lineage>
</organism>
<sequence>MRNLKLTLIACAFLFLSACNNNTEEKNRQSEVNTDTIDTTATGNQKMRDSTHIDSSTRTLPPNK</sequence>
<evidence type="ECO:0000313" key="3">
    <source>
        <dbReference type="EMBL" id="GAA3956763.1"/>
    </source>
</evidence>
<dbReference type="Proteomes" id="UP001501081">
    <property type="component" value="Unassembled WGS sequence"/>
</dbReference>